<evidence type="ECO:0000313" key="2">
    <source>
        <dbReference type="Proteomes" id="UP001056120"/>
    </source>
</evidence>
<protein>
    <submittedName>
        <fullName evidence="1">Uncharacterized protein</fullName>
    </submittedName>
</protein>
<keyword evidence="2" id="KW-1185">Reference proteome</keyword>
<organism evidence="1 2">
    <name type="scientific">Smallanthus sonchifolius</name>
    <dbReference type="NCBI Taxonomy" id="185202"/>
    <lineage>
        <taxon>Eukaryota</taxon>
        <taxon>Viridiplantae</taxon>
        <taxon>Streptophyta</taxon>
        <taxon>Embryophyta</taxon>
        <taxon>Tracheophyta</taxon>
        <taxon>Spermatophyta</taxon>
        <taxon>Magnoliopsida</taxon>
        <taxon>eudicotyledons</taxon>
        <taxon>Gunneridae</taxon>
        <taxon>Pentapetalae</taxon>
        <taxon>asterids</taxon>
        <taxon>campanulids</taxon>
        <taxon>Asterales</taxon>
        <taxon>Asteraceae</taxon>
        <taxon>Asteroideae</taxon>
        <taxon>Heliantheae alliance</taxon>
        <taxon>Millerieae</taxon>
        <taxon>Smallanthus</taxon>
    </lineage>
</organism>
<evidence type="ECO:0000313" key="1">
    <source>
        <dbReference type="EMBL" id="KAI3795151.1"/>
    </source>
</evidence>
<reference evidence="1 2" key="2">
    <citation type="journal article" date="2022" name="Mol. Ecol. Resour.">
        <title>The genomes of chicory, endive, great burdock and yacon provide insights into Asteraceae paleo-polyploidization history and plant inulin production.</title>
        <authorList>
            <person name="Fan W."/>
            <person name="Wang S."/>
            <person name="Wang H."/>
            <person name="Wang A."/>
            <person name="Jiang F."/>
            <person name="Liu H."/>
            <person name="Zhao H."/>
            <person name="Xu D."/>
            <person name="Zhang Y."/>
        </authorList>
    </citation>
    <scope>NUCLEOTIDE SEQUENCE [LARGE SCALE GENOMIC DNA]</scope>
    <source>
        <strain evidence="2">cv. Yunnan</strain>
        <tissue evidence="1">Leaves</tissue>
    </source>
</reference>
<name>A0ACB9HIM8_9ASTR</name>
<proteinExistence type="predicted"/>
<dbReference type="Proteomes" id="UP001056120">
    <property type="component" value="Linkage Group LG12"/>
</dbReference>
<sequence length="212" mass="23667">MTKTKARVEDLTHAPPDLHTLAIGKGHNAAAGDGFFIFSNYSWNSACSQVGAAESDAPLNKVADFSDAFWRFLRPHTIRGTALGSALASTLDEEELSDFRDQFHAIDIDKRDASFLGAGDNKLVPDEASTKCTSRNTYFGAFVRREEVLYKSNAELIDQVFAIGVSNESQRPDFVDHMLGVSAKEDQRFVEDECLPNLEVRIFYHSPWRDED</sequence>
<gene>
    <name evidence="1" type="ORF">L1987_37799</name>
</gene>
<comment type="caution">
    <text evidence="1">The sequence shown here is derived from an EMBL/GenBank/DDBJ whole genome shotgun (WGS) entry which is preliminary data.</text>
</comment>
<accession>A0ACB9HIM8</accession>
<dbReference type="EMBL" id="CM042029">
    <property type="protein sequence ID" value="KAI3795151.1"/>
    <property type="molecule type" value="Genomic_DNA"/>
</dbReference>
<reference evidence="2" key="1">
    <citation type="journal article" date="2022" name="Mol. Ecol. Resour.">
        <title>The genomes of chicory, endive, great burdock and yacon provide insights into Asteraceae palaeo-polyploidization history and plant inulin production.</title>
        <authorList>
            <person name="Fan W."/>
            <person name="Wang S."/>
            <person name="Wang H."/>
            <person name="Wang A."/>
            <person name="Jiang F."/>
            <person name="Liu H."/>
            <person name="Zhao H."/>
            <person name="Xu D."/>
            <person name="Zhang Y."/>
        </authorList>
    </citation>
    <scope>NUCLEOTIDE SEQUENCE [LARGE SCALE GENOMIC DNA]</scope>
    <source>
        <strain evidence="2">cv. Yunnan</strain>
    </source>
</reference>